<sequence length="305" mass="34582">MRIEHLYYLVDIAKTKSITLSAEHLFISQQGLSQAIQKLEADLDVALLRRSRQGVSLTEAGNMAVEKAKEVIFKYEELLESIAPYSSIGSPNSSDKLSIGATPFMSNYLSHILDLLRKDHPEINIHIEEQTPDEIVAKLSEGYLDIGIVNLPDHYDHQHLKNNNIHFEKLNSYEFLACVAKSSPLARKIMFKKSEIINHPIVAYNLKPYLEILTHMFGDLSRLNIIVKTNSREIYLKTIIHSKAVGITTITDFNLYHEKSIVAIPIKDSPSLDFGWLVSTHHPLSSAGQDLLEIYKNYITTKPPY</sequence>
<dbReference type="PANTHER" id="PTHR30419:SF7">
    <property type="entry name" value="HTH-TYPE TRANSCRIPTIONAL REGULATOR TDCA"/>
    <property type="match status" value="1"/>
</dbReference>
<dbReference type="InterPro" id="IPR005119">
    <property type="entry name" value="LysR_subst-bd"/>
</dbReference>
<dbReference type="Pfam" id="PF00126">
    <property type="entry name" value="HTH_1"/>
    <property type="match status" value="1"/>
</dbReference>
<dbReference type="InterPro" id="IPR036390">
    <property type="entry name" value="WH_DNA-bd_sf"/>
</dbReference>
<keyword evidence="3 6" id="KW-0238">DNA-binding</keyword>
<dbReference type="InterPro" id="IPR036388">
    <property type="entry name" value="WH-like_DNA-bd_sf"/>
</dbReference>
<dbReference type="EMBL" id="FQXJ01000003">
    <property type="protein sequence ID" value="SHH32930.1"/>
    <property type="molecule type" value="Genomic_DNA"/>
</dbReference>
<organism evidence="6 7">
    <name type="scientific">Desulfosporosinus lacus DSM 15449</name>
    <dbReference type="NCBI Taxonomy" id="1121420"/>
    <lineage>
        <taxon>Bacteria</taxon>
        <taxon>Bacillati</taxon>
        <taxon>Bacillota</taxon>
        <taxon>Clostridia</taxon>
        <taxon>Eubacteriales</taxon>
        <taxon>Desulfitobacteriaceae</taxon>
        <taxon>Desulfosporosinus</taxon>
    </lineage>
</organism>
<reference evidence="7" key="1">
    <citation type="submission" date="2016-11" db="EMBL/GenBank/DDBJ databases">
        <authorList>
            <person name="Varghese N."/>
            <person name="Submissions S."/>
        </authorList>
    </citation>
    <scope>NUCLEOTIDE SEQUENCE [LARGE SCALE GENOMIC DNA]</scope>
    <source>
        <strain evidence="7">DSM 15449</strain>
    </source>
</reference>
<evidence type="ECO:0000256" key="1">
    <source>
        <dbReference type="ARBA" id="ARBA00009437"/>
    </source>
</evidence>
<evidence type="ECO:0000256" key="3">
    <source>
        <dbReference type="ARBA" id="ARBA00023125"/>
    </source>
</evidence>
<dbReference type="PROSITE" id="PS50931">
    <property type="entry name" value="HTH_LYSR"/>
    <property type="match status" value="1"/>
</dbReference>
<evidence type="ECO:0000313" key="6">
    <source>
        <dbReference type="EMBL" id="SHH32930.1"/>
    </source>
</evidence>
<protein>
    <submittedName>
        <fullName evidence="6">DNA-binding transcriptional regulator, LysR family</fullName>
    </submittedName>
</protein>
<dbReference type="RefSeq" id="WP_073027932.1">
    <property type="nucleotide sequence ID" value="NZ_FQXJ01000003.1"/>
</dbReference>
<dbReference type="Pfam" id="PF03466">
    <property type="entry name" value="LysR_substrate"/>
    <property type="match status" value="1"/>
</dbReference>
<keyword evidence="2" id="KW-0805">Transcription regulation</keyword>
<dbReference type="SUPFAM" id="SSF46785">
    <property type="entry name" value="Winged helix' DNA-binding domain"/>
    <property type="match status" value="1"/>
</dbReference>
<evidence type="ECO:0000256" key="4">
    <source>
        <dbReference type="ARBA" id="ARBA00023163"/>
    </source>
</evidence>
<name>A0A1M5S3A9_9FIRM</name>
<comment type="similarity">
    <text evidence="1">Belongs to the LysR transcriptional regulatory family.</text>
</comment>
<feature type="domain" description="HTH lysR-type" evidence="5">
    <location>
        <begin position="1"/>
        <end position="58"/>
    </location>
</feature>
<dbReference type="GO" id="GO:0003677">
    <property type="term" value="F:DNA binding"/>
    <property type="evidence" value="ECO:0007669"/>
    <property type="project" value="UniProtKB-KW"/>
</dbReference>
<dbReference type="OrthoDB" id="9803735at2"/>
<keyword evidence="4" id="KW-0804">Transcription</keyword>
<dbReference type="Gene3D" id="1.10.10.10">
    <property type="entry name" value="Winged helix-like DNA-binding domain superfamily/Winged helix DNA-binding domain"/>
    <property type="match status" value="1"/>
</dbReference>
<evidence type="ECO:0000313" key="7">
    <source>
        <dbReference type="Proteomes" id="UP000183954"/>
    </source>
</evidence>
<dbReference type="STRING" id="1121420.SAMN02746098_00734"/>
<dbReference type="Proteomes" id="UP000183954">
    <property type="component" value="Unassembled WGS sequence"/>
</dbReference>
<dbReference type="InterPro" id="IPR000847">
    <property type="entry name" value="LysR_HTH_N"/>
</dbReference>
<accession>A0A1M5S3A9</accession>
<evidence type="ECO:0000256" key="2">
    <source>
        <dbReference type="ARBA" id="ARBA00023015"/>
    </source>
</evidence>
<dbReference type="GO" id="GO:0005829">
    <property type="term" value="C:cytosol"/>
    <property type="evidence" value="ECO:0007669"/>
    <property type="project" value="TreeGrafter"/>
</dbReference>
<dbReference type="GO" id="GO:0003700">
    <property type="term" value="F:DNA-binding transcription factor activity"/>
    <property type="evidence" value="ECO:0007669"/>
    <property type="project" value="InterPro"/>
</dbReference>
<dbReference type="Gene3D" id="3.40.190.290">
    <property type="match status" value="1"/>
</dbReference>
<proteinExistence type="inferred from homology"/>
<dbReference type="SUPFAM" id="SSF53850">
    <property type="entry name" value="Periplasmic binding protein-like II"/>
    <property type="match status" value="1"/>
</dbReference>
<gene>
    <name evidence="6" type="ORF">SAMN02746098_00734</name>
</gene>
<keyword evidence="7" id="KW-1185">Reference proteome</keyword>
<dbReference type="AlphaFoldDB" id="A0A1M5S3A9"/>
<dbReference type="CDD" id="cd05466">
    <property type="entry name" value="PBP2_LTTR_substrate"/>
    <property type="match status" value="1"/>
</dbReference>
<evidence type="ECO:0000259" key="5">
    <source>
        <dbReference type="PROSITE" id="PS50931"/>
    </source>
</evidence>
<dbReference type="PANTHER" id="PTHR30419">
    <property type="entry name" value="HTH-TYPE TRANSCRIPTIONAL REGULATOR YBHD"/>
    <property type="match status" value="1"/>
</dbReference>
<dbReference type="InterPro" id="IPR050950">
    <property type="entry name" value="HTH-type_LysR_regulators"/>
</dbReference>
<dbReference type="FunFam" id="1.10.10.10:FF:000001">
    <property type="entry name" value="LysR family transcriptional regulator"/>
    <property type="match status" value="1"/>
</dbReference>